<gene>
    <name evidence="4" type="primary">LOC114332544</name>
</gene>
<evidence type="ECO:0000256" key="2">
    <source>
        <dbReference type="SAM" id="MobiDB-lite"/>
    </source>
</evidence>
<accession>A0A6P7G0H1</accession>
<dbReference type="PROSITE" id="PS50157">
    <property type="entry name" value="ZINC_FINGER_C2H2_2"/>
    <property type="match status" value="1"/>
</dbReference>
<dbReference type="InterPro" id="IPR013087">
    <property type="entry name" value="Znf_C2H2_type"/>
</dbReference>
<name>A0A6P7G0H1_DIAVI</name>
<feature type="domain" description="C2H2-type" evidence="3">
    <location>
        <begin position="199"/>
        <end position="226"/>
    </location>
</feature>
<feature type="region of interest" description="Disordered" evidence="2">
    <location>
        <begin position="60"/>
        <end position="88"/>
    </location>
</feature>
<dbReference type="GO" id="GO:0008270">
    <property type="term" value="F:zinc ion binding"/>
    <property type="evidence" value="ECO:0007669"/>
    <property type="project" value="UniProtKB-KW"/>
</dbReference>
<dbReference type="AlphaFoldDB" id="A0A6P7G0H1"/>
<dbReference type="Gene3D" id="3.30.160.60">
    <property type="entry name" value="Classic Zinc Finger"/>
    <property type="match status" value="1"/>
</dbReference>
<proteinExistence type="predicted"/>
<sequence>MASESMLVKAEIKDEFEDDSSSRYCIKSQPFTSHDLGDLRIEPETISTVKAEAEIKDEFLEDDSRDIKSQPSTSFYLGGSGNEPDSKPAVKAEIKDEFFEDDTRYIESQLSTSLDLGELKNEADEDNSDLLDEENTSENMKAISVHSCNKEQLMGRSVEEKTLKGFVDEKKTSENMKTISIHSCNKEQRMGRPVEEKTLKCEICFKQPDYRRFLNKHRIVHTEEKPYGYEICSKQFERIFPTKRTHQKI</sequence>
<evidence type="ECO:0000256" key="1">
    <source>
        <dbReference type="PROSITE-ProRule" id="PRU00042"/>
    </source>
</evidence>
<dbReference type="InterPro" id="IPR036236">
    <property type="entry name" value="Znf_C2H2_sf"/>
</dbReference>
<dbReference type="OrthoDB" id="8300205at2759"/>
<dbReference type="RefSeq" id="XP_028138170.1">
    <property type="nucleotide sequence ID" value="XM_028282369.1"/>
</dbReference>
<evidence type="ECO:0000313" key="4">
    <source>
        <dbReference type="RefSeq" id="XP_028138170.1"/>
    </source>
</evidence>
<organism evidence="4">
    <name type="scientific">Diabrotica virgifera virgifera</name>
    <name type="common">western corn rootworm</name>
    <dbReference type="NCBI Taxonomy" id="50390"/>
    <lineage>
        <taxon>Eukaryota</taxon>
        <taxon>Metazoa</taxon>
        <taxon>Ecdysozoa</taxon>
        <taxon>Arthropoda</taxon>
        <taxon>Hexapoda</taxon>
        <taxon>Insecta</taxon>
        <taxon>Pterygota</taxon>
        <taxon>Neoptera</taxon>
        <taxon>Endopterygota</taxon>
        <taxon>Coleoptera</taxon>
        <taxon>Polyphaga</taxon>
        <taxon>Cucujiformia</taxon>
        <taxon>Chrysomeloidea</taxon>
        <taxon>Chrysomelidae</taxon>
        <taxon>Galerucinae</taxon>
        <taxon>Diabroticina</taxon>
        <taxon>Diabroticites</taxon>
        <taxon>Diabrotica</taxon>
    </lineage>
</organism>
<evidence type="ECO:0000259" key="3">
    <source>
        <dbReference type="PROSITE" id="PS50157"/>
    </source>
</evidence>
<dbReference type="SUPFAM" id="SSF57667">
    <property type="entry name" value="beta-beta-alpha zinc fingers"/>
    <property type="match status" value="1"/>
</dbReference>
<keyword evidence="1" id="KW-0862">Zinc</keyword>
<keyword evidence="1" id="KW-0863">Zinc-finger</keyword>
<protein>
    <submittedName>
        <fullName evidence="4">Zinc finger protein 131-like isoform X12</fullName>
    </submittedName>
</protein>
<reference evidence="4" key="1">
    <citation type="submission" date="2025-08" db="UniProtKB">
        <authorList>
            <consortium name="RefSeq"/>
        </authorList>
    </citation>
    <scope>IDENTIFICATION</scope>
    <source>
        <tissue evidence="4">Whole insect</tissue>
    </source>
</reference>
<keyword evidence="1" id="KW-0479">Metal-binding</keyword>